<dbReference type="RefSeq" id="WP_142713859.1">
    <property type="nucleotide sequence ID" value="NZ_FXTH01000005.1"/>
</dbReference>
<dbReference type="OrthoDB" id="600363at2"/>
<dbReference type="InterPro" id="IPR013517">
    <property type="entry name" value="FG-GAP"/>
</dbReference>
<evidence type="ECO:0000259" key="4">
    <source>
        <dbReference type="Pfam" id="PF07593"/>
    </source>
</evidence>
<protein>
    <submittedName>
        <fullName evidence="5">FG-GAP repeat-containing protein</fullName>
    </submittedName>
</protein>
<evidence type="ECO:0000256" key="3">
    <source>
        <dbReference type="ARBA" id="ARBA00023180"/>
    </source>
</evidence>
<dbReference type="PANTHER" id="PTHR16026:SF0">
    <property type="entry name" value="CARTILAGE ACIDIC PROTEIN 1"/>
    <property type="match status" value="1"/>
</dbReference>
<keyword evidence="3" id="KW-0325">Glycoprotein</keyword>
<dbReference type="Pfam" id="PF13517">
    <property type="entry name" value="FG-GAP_3"/>
    <property type="match status" value="5"/>
</dbReference>
<evidence type="ECO:0000313" key="6">
    <source>
        <dbReference type="Proteomes" id="UP000317593"/>
    </source>
</evidence>
<dbReference type="EMBL" id="FXTH01000005">
    <property type="protein sequence ID" value="SMO54989.1"/>
    <property type="molecule type" value="Genomic_DNA"/>
</dbReference>
<dbReference type="SMART" id="SM00191">
    <property type="entry name" value="Int_alpha"/>
    <property type="match status" value="3"/>
</dbReference>
<dbReference type="AlphaFoldDB" id="A0A521C6D2"/>
<dbReference type="PANTHER" id="PTHR16026">
    <property type="entry name" value="CARTILAGE ACIDIC PROTEIN 1"/>
    <property type="match status" value="1"/>
</dbReference>
<dbReference type="Gene3D" id="2.130.10.130">
    <property type="entry name" value="Integrin alpha, N-terminal"/>
    <property type="match status" value="3"/>
</dbReference>
<sequence>MNFIVSMSFAEKIGGLFMLLLVSACTQQPDTLFRSVPADESDIAFENTIIESDSLNMLDYEYAYSGGGIAVADFNNDGLQDLYFVGNAVSNRLYLNEGNMKFRDVTEPANAGSSNAWHTGVSAVDINNDGWTDLYLSVAKNENPEKRKNILLIHQGLNEQGIPAFINRAEAYGLASTSFSTKSAFFDYDNDGDLDMYEMVADKRRKGRQNMEMSDSKRRRANTDRLFRNDGGAARGHPYFTDVSEGAGIRKSGYGLGLNIVDINRDGWQDIYVGNDFVSNDLLWINNGDGTFTDRAGSYFKHTSFSAMGTDIGDINNDGLMDVVALDMAGSNNRQKQTMFSPNNYQNYFNNIFKDFDPQYTRNTLQLNQGEARGEQRPVFSEIALLSGMAETDWSWGVVMADLNNDRFEDLVITNGIPRNKIDKDFVRFRNQMSSIAPKSMLLDSIPHDKSRNVSFQNNGDLTFANTSEAWGLGERGYSTGLVWADLDNDGDLDIVMSNINDRPFIYENTLDSRDENHHWLKVEFSGPEQNRTGIGAVVSVFDESGLRTKVNQPFRSYLSTVENGVHIGLGPAPKVDSVVVYWPVEDKKQTWKEVRANQTLRADYADAREMHSPRNKRPSSPLFEEVTAKTGITYRHEEQNYMDFKVQRMLPYKLSQYGPALAVGDINGDGLDDLFIGGALTHRGAILMQQEDGRFEEQAFHPENMEKNGAIQEDAGVLLFDADGDGDKDLYVVSGSVENRPESSAYQDRFYENRGNGQFLLRKEALPSFNLSGSAVKAADYDRDGDLDLFIGGRSLPRFYPMPVSSVILRNDSRDGKIVFTDVSSAVAPSLNELGRVTDALWSDFNGDGWQDLVIAGEWMPVTFLVNNEGTFENITERTGIAGEVGWWNSLVGGDFDQDGDTDYVAGNMGLNTIYKASVEEPVRIYGNDFDGNGAYDAILTLYNADTLGNRKEYPAHKFEDFHWQLPRRTQQISSIEHYATSTIKDLFSPSELEEALRYEATELRTGYIENKGGGTFEWRPLPVEAQFAPVFGMLAEDLTGDGKLDLLMSGNHFGGEAQVGSYDAFNGLLLQGGGNGRFEPVPVSKSGVFIPADGKSLVKLRTAADEYLVAASQNQGPLLLFKHKTERKLFRAGPDDAYAILEFKDGSREKREFYYGSSFQSASGRFIRIAEDVTSLTVVTYDNRKRTIAY</sequence>
<dbReference type="Pfam" id="PF07593">
    <property type="entry name" value="UnbV_ASPIC"/>
    <property type="match status" value="1"/>
</dbReference>
<name>A0A521C6D2_9BACT</name>
<dbReference type="InterPro" id="IPR027039">
    <property type="entry name" value="Crtac1"/>
</dbReference>
<gene>
    <name evidence="5" type="ORF">SAMN06265218_10598</name>
</gene>
<dbReference type="Proteomes" id="UP000317593">
    <property type="component" value="Unassembled WGS sequence"/>
</dbReference>
<evidence type="ECO:0000256" key="2">
    <source>
        <dbReference type="ARBA" id="ARBA00022737"/>
    </source>
</evidence>
<proteinExistence type="predicted"/>
<keyword evidence="2" id="KW-0677">Repeat</keyword>
<dbReference type="InterPro" id="IPR013519">
    <property type="entry name" value="Int_alpha_beta-p"/>
</dbReference>
<evidence type="ECO:0000313" key="5">
    <source>
        <dbReference type="EMBL" id="SMO54989.1"/>
    </source>
</evidence>
<evidence type="ECO:0000256" key="1">
    <source>
        <dbReference type="ARBA" id="ARBA00022729"/>
    </source>
</evidence>
<reference evidence="5 6" key="1">
    <citation type="submission" date="2017-05" db="EMBL/GenBank/DDBJ databases">
        <authorList>
            <person name="Varghese N."/>
            <person name="Submissions S."/>
        </authorList>
    </citation>
    <scope>NUCLEOTIDE SEQUENCE [LARGE SCALE GENOMIC DNA]</scope>
    <source>
        <strain evidence="5 6">DSM 21194</strain>
    </source>
</reference>
<dbReference type="InterPro" id="IPR028994">
    <property type="entry name" value="Integrin_alpha_N"/>
</dbReference>
<dbReference type="SUPFAM" id="SSF69318">
    <property type="entry name" value="Integrin alpha N-terminal domain"/>
    <property type="match status" value="3"/>
</dbReference>
<dbReference type="InterPro" id="IPR011519">
    <property type="entry name" value="UnbV_ASPIC"/>
</dbReference>
<accession>A0A521C6D2</accession>
<organism evidence="5 6">
    <name type="scientific">Fodinibius sediminis</name>
    <dbReference type="NCBI Taxonomy" id="1214077"/>
    <lineage>
        <taxon>Bacteria</taxon>
        <taxon>Pseudomonadati</taxon>
        <taxon>Balneolota</taxon>
        <taxon>Balneolia</taxon>
        <taxon>Balneolales</taxon>
        <taxon>Balneolaceae</taxon>
        <taxon>Fodinibius</taxon>
    </lineage>
</organism>
<dbReference type="Pfam" id="PF01839">
    <property type="entry name" value="FG-GAP"/>
    <property type="match status" value="1"/>
</dbReference>
<keyword evidence="1" id="KW-0732">Signal</keyword>
<feature type="domain" description="ASPIC/UnbV" evidence="4">
    <location>
        <begin position="534"/>
        <end position="601"/>
    </location>
</feature>
<keyword evidence="6" id="KW-1185">Reference proteome</keyword>